<dbReference type="InterPro" id="IPR050773">
    <property type="entry name" value="CbxX/CfxQ_RuBisCO_ESX"/>
</dbReference>
<dbReference type="KEGG" id="vg:26049154"/>
<dbReference type="Gene3D" id="3.40.50.300">
    <property type="entry name" value="P-loop containing nucleotide triphosphate hydrolases"/>
    <property type="match status" value="1"/>
</dbReference>
<dbReference type="PRINTS" id="PR00819">
    <property type="entry name" value="CBXCFQXSUPER"/>
</dbReference>
<keyword evidence="2" id="KW-0547">Nucleotide-binding</keyword>
<evidence type="ECO:0000313" key="5">
    <source>
        <dbReference type="EMBL" id="ALH23193.1"/>
    </source>
</evidence>
<proteinExistence type="inferred from homology"/>
<dbReference type="GO" id="GO:0005524">
    <property type="term" value="F:ATP binding"/>
    <property type="evidence" value="ECO:0007669"/>
    <property type="project" value="UniProtKB-KW"/>
</dbReference>
<dbReference type="SMART" id="SM00382">
    <property type="entry name" value="AAA"/>
    <property type="match status" value="1"/>
</dbReference>
<evidence type="ECO:0000256" key="2">
    <source>
        <dbReference type="ARBA" id="ARBA00022741"/>
    </source>
</evidence>
<dbReference type="Pfam" id="PF00004">
    <property type="entry name" value="AAA"/>
    <property type="match status" value="1"/>
</dbReference>
<dbReference type="PANTHER" id="PTHR43392:SF2">
    <property type="entry name" value="AAA-TYPE ATPASE FAMILY PROTEIN _ ANKYRIN REPEAT FAMILY PROTEIN"/>
    <property type="match status" value="1"/>
</dbReference>
<feature type="domain" description="AAA+ ATPase" evidence="4">
    <location>
        <begin position="148"/>
        <end position="267"/>
    </location>
</feature>
<accession>A0A0N7G7M4</accession>
<dbReference type="InterPro" id="IPR000641">
    <property type="entry name" value="CbxX/CfxQ"/>
</dbReference>
<keyword evidence="3" id="KW-0067">ATP-binding</keyword>
<evidence type="ECO:0000256" key="1">
    <source>
        <dbReference type="ARBA" id="ARBA00010378"/>
    </source>
</evidence>
<keyword evidence="6" id="KW-1185">Reference proteome</keyword>
<dbReference type="Proteomes" id="UP000203826">
    <property type="component" value="Segment"/>
</dbReference>
<protein>
    <submittedName>
        <fullName evidence="5">Stage V sporulation protein K, AAA ATPase superfamily</fullName>
    </submittedName>
</protein>
<dbReference type="EMBL" id="KT820662">
    <property type="protein sequence ID" value="ALH23193.1"/>
    <property type="molecule type" value="Genomic_DNA"/>
</dbReference>
<dbReference type="CDD" id="cd00009">
    <property type="entry name" value="AAA"/>
    <property type="match status" value="1"/>
</dbReference>
<dbReference type="InterPro" id="IPR003593">
    <property type="entry name" value="AAA+_ATPase"/>
</dbReference>
<comment type="similarity">
    <text evidence="1">Belongs to the CbxX/CfxQ family.</text>
</comment>
<dbReference type="SUPFAM" id="SSF52540">
    <property type="entry name" value="P-loop containing nucleoside triphosphate hydrolases"/>
    <property type="match status" value="1"/>
</dbReference>
<name>A0A0N7G7M4_9VIRU</name>
<dbReference type="GO" id="GO:0016887">
    <property type="term" value="F:ATP hydrolysis activity"/>
    <property type="evidence" value="ECO:0007669"/>
    <property type="project" value="InterPro"/>
</dbReference>
<evidence type="ECO:0000313" key="6">
    <source>
        <dbReference type="Proteomes" id="UP000203826"/>
    </source>
</evidence>
<dbReference type="InterPro" id="IPR027417">
    <property type="entry name" value="P-loop_NTPase"/>
</dbReference>
<dbReference type="OrthoDB" id="16526at10239"/>
<evidence type="ECO:0000259" key="4">
    <source>
        <dbReference type="SMART" id="SM00382"/>
    </source>
</evidence>
<organism evidence="5 6">
    <name type="scientific">Chrysochromulina ericina virus CeV-01B</name>
    <dbReference type="NCBI Taxonomy" id="3070830"/>
    <lineage>
        <taxon>Viruses</taxon>
        <taxon>Varidnaviria</taxon>
        <taxon>Bamfordvirae</taxon>
        <taxon>Nucleocytoviricota</taxon>
        <taxon>Megaviricetes</taxon>
        <taxon>Imitervirales</taxon>
        <taxon>Mesomimiviridae</taxon>
        <taxon>Tethysvirus</taxon>
        <taxon>Tethysvirus raunefjordenense</taxon>
    </lineage>
</organism>
<evidence type="ECO:0000256" key="3">
    <source>
        <dbReference type="ARBA" id="ARBA00022840"/>
    </source>
</evidence>
<gene>
    <name evidence="5" type="ORF">ceV_287</name>
</gene>
<sequence length="387" mass="44731">MASIIKRLDTIKNQSILKNNILNINDRRLSKQEVCNLLMLYDKNYYMVQTDPYINLAILSLQKKQLIINKIPYTINIKINNISDLITICNNYSSIDNIDQDNKLNLLTKIYKPLIDLNSLIGMNELKNDILNQILFYIQNFHKINNMEYMHTVLCGPPGTGKTEVAKIIGEIFSKLGILSKGTFTKVVRSDLIAGYLGQTAIKTSKVIENSLGGVLFIDEAYSLGNQEKRDSFAKECLDTLCESLSNHKDNLMIIIAGYEEELNNCFFSFNPGLRSRFPWTFKTDKYSPEDLFKIFCKKIKEINWKINNSLDENFFKKNIKYFKHYGRDVELFLSKTKIVHARRVFSLSDDQKTILNKDDLDEGLKLFIKHGIVTEHTFDTIGHLYN</sequence>
<dbReference type="InterPro" id="IPR003959">
    <property type="entry name" value="ATPase_AAA_core"/>
</dbReference>
<dbReference type="PANTHER" id="PTHR43392">
    <property type="entry name" value="AAA-TYPE ATPASE FAMILY PROTEIN / ANKYRIN REPEAT FAMILY PROTEIN"/>
    <property type="match status" value="1"/>
</dbReference>
<dbReference type="FunFam" id="3.40.50.300:FF:000216">
    <property type="entry name" value="Type VII secretion ATPase EccA"/>
    <property type="match status" value="1"/>
</dbReference>
<reference evidence="5 6" key="1">
    <citation type="journal article" date="2015" name="Genome Announc.">
        <title>The 474-Kilobase-Pair Complete Genome Sequence of CeV-01B, a Virus Infecting Haptolina (Chrysochromulina) ericina (Prymnesiophyceae).</title>
        <authorList>
            <person name="Gallot-Lavallee L."/>
            <person name="Pagarete A."/>
            <person name="Legendre M."/>
            <person name="Santini S."/>
            <person name="Sandaa R.A."/>
            <person name="Himmelbauer H."/>
            <person name="Ogata H."/>
            <person name="Bratbak G."/>
            <person name="Claverie J.M."/>
        </authorList>
    </citation>
    <scope>NUCLEOTIDE SEQUENCE [LARGE SCALE GENOMIC DNA]</scope>
    <source>
        <strain evidence="5">CeV-01B</strain>
    </source>
</reference>